<dbReference type="InterPro" id="IPR038104">
    <property type="entry name" value="Rap1_C_sf"/>
</dbReference>
<dbReference type="GO" id="GO:0006355">
    <property type="term" value="P:regulation of DNA-templated transcription"/>
    <property type="evidence" value="ECO:0007669"/>
    <property type="project" value="UniProtKB-UniRule"/>
</dbReference>
<dbReference type="AlphaFoldDB" id="A0A6P7YAW9"/>
<evidence type="ECO:0000256" key="11">
    <source>
        <dbReference type="SAM" id="MobiDB-lite"/>
    </source>
</evidence>
<dbReference type="InterPro" id="IPR009057">
    <property type="entry name" value="Homeodomain-like_sf"/>
</dbReference>
<name>A0A6P7YAW9_9AMPH</name>
<dbReference type="KEGG" id="muo:115472177"/>
<dbReference type="InterPro" id="IPR015010">
    <property type="entry name" value="TERF2IP_Myb"/>
</dbReference>
<dbReference type="GO" id="GO:0070187">
    <property type="term" value="C:shelterin complex"/>
    <property type="evidence" value="ECO:0007669"/>
    <property type="project" value="TreeGrafter"/>
</dbReference>
<dbReference type="InterPro" id="IPR001357">
    <property type="entry name" value="BRCT_dom"/>
</dbReference>
<dbReference type="Pfam" id="PF11626">
    <property type="entry name" value="Rap1_C"/>
    <property type="match status" value="1"/>
</dbReference>
<dbReference type="InterPro" id="IPR021661">
    <property type="entry name" value="Rap1_C"/>
</dbReference>
<evidence type="ECO:0000259" key="14">
    <source>
        <dbReference type="Pfam" id="PF16589"/>
    </source>
</evidence>
<evidence type="ECO:0000256" key="2">
    <source>
        <dbReference type="ARBA" id="ARBA00017805"/>
    </source>
</evidence>
<comment type="subcellular location">
    <subcellularLocation>
        <location evidence="10">Nucleus</location>
    </subcellularLocation>
    <subcellularLocation>
        <location evidence="10">Chromosome</location>
        <location evidence="10">Telomere</location>
    </subcellularLocation>
</comment>
<sequence>MMAASFSHSRTLFLNENGSPLRFYLRPSTAKLQLYPLILHGGGVMCRTQEPDAVLLWDPGESLPLGAARETEATGCTYISTRYITDCVERNEKLDLCAYRLQEEARVAGSVSSSCTRELPSFRRSGRTTFSQAEDMTILRYLRDHAAPESACSGNAIWKKMEQLQLTGHSWQAMRDRYLKQLWHREQSYQVLNTHSSQFPQQPKNKKEIQTGTCPLQPKMETSLQGTTSIHLPAAQPSQEDTCITEELPDKVAAEFHQKKGAKMLEENKLNGDQGLKVQKKAAEKPPAEEGILHIFEIANQEFEVEYETIAETLPHGKDTEKEVSPEPQPMKETDGPKSVTTEDSAVTDPHPPARAPETEVETLKRCIQGLMEEFGFSLSVITQAFLKNSGELEATRYFLKNRKRADGYPIWTCQDDVLLEEKDTKVRKKLIKKYGAENVVKRCKFLNS</sequence>
<dbReference type="RefSeq" id="XP_030062189.1">
    <property type="nucleotide sequence ID" value="XM_030206329.1"/>
</dbReference>
<evidence type="ECO:0000256" key="1">
    <source>
        <dbReference type="ARBA" id="ARBA00010467"/>
    </source>
</evidence>
<dbReference type="GO" id="GO:0042162">
    <property type="term" value="F:telomeric DNA binding"/>
    <property type="evidence" value="ECO:0007669"/>
    <property type="project" value="TreeGrafter"/>
</dbReference>
<dbReference type="Proteomes" id="UP000515156">
    <property type="component" value="Chromosome 6"/>
</dbReference>
<dbReference type="CTD" id="54386"/>
<keyword evidence="4 10" id="KW-0779">Telomere</keyword>
<evidence type="ECO:0000256" key="5">
    <source>
        <dbReference type="ARBA" id="ARBA00023015"/>
    </source>
</evidence>
<feature type="domain" description="BRCT" evidence="14">
    <location>
        <begin position="12"/>
        <end position="99"/>
    </location>
</feature>
<keyword evidence="5 10" id="KW-0805">Transcription regulation</keyword>
<feature type="domain" description="TRF2-interacting telomeric protein/Rap1 C-terminal" evidence="13">
    <location>
        <begin position="372"/>
        <end position="448"/>
    </location>
</feature>
<dbReference type="GO" id="GO:0010833">
    <property type="term" value="P:telomere maintenance via telomere lengthening"/>
    <property type="evidence" value="ECO:0007669"/>
    <property type="project" value="UniProtKB-UniRule"/>
</dbReference>
<feature type="region of interest" description="Disordered" evidence="11">
    <location>
        <begin position="314"/>
        <end position="357"/>
    </location>
</feature>
<dbReference type="SUPFAM" id="SSF46689">
    <property type="entry name" value="Homeodomain-like"/>
    <property type="match status" value="1"/>
</dbReference>
<dbReference type="FunFam" id="1.10.10.60:FF:000246">
    <property type="entry name" value="Telomeric repeat-binding factor 2-interacting protein 1"/>
    <property type="match status" value="1"/>
</dbReference>
<evidence type="ECO:0000256" key="10">
    <source>
        <dbReference type="RuleBase" id="RU367107"/>
    </source>
</evidence>
<feature type="domain" description="TERF2-interacting telomeric protein 1 Myb" evidence="12">
    <location>
        <begin position="130"/>
        <end position="188"/>
    </location>
</feature>
<evidence type="ECO:0000256" key="3">
    <source>
        <dbReference type="ARBA" id="ARBA00022454"/>
    </source>
</evidence>
<evidence type="ECO:0000256" key="6">
    <source>
        <dbReference type="ARBA" id="ARBA00023159"/>
    </source>
</evidence>
<comment type="subunit">
    <text evidence="10">Homodimer.</text>
</comment>
<keyword evidence="6 10" id="KW-0010">Activator</keyword>
<dbReference type="GO" id="GO:0005654">
    <property type="term" value="C:nucleoplasm"/>
    <property type="evidence" value="ECO:0007669"/>
    <property type="project" value="UniProtKB-ARBA"/>
</dbReference>
<dbReference type="OrthoDB" id="435460at2759"/>
<evidence type="ECO:0000313" key="16">
    <source>
        <dbReference type="RefSeq" id="XP_030062188.1"/>
    </source>
</evidence>
<evidence type="ECO:0000259" key="13">
    <source>
        <dbReference type="Pfam" id="PF11626"/>
    </source>
</evidence>
<dbReference type="RefSeq" id="XP_030062188.1">
    <property type="nucleotide sequence ID" value="XM_030206328.1"/>
</dbReference>
<keyword evidence="8 10" id="KW-0539">Nucleus</keyword>
<evidence type="ECO:0000313" key="18">
    <source>
        <dbReference type="RefSeq" id="XP_030062190.1"/>
    </source>
</evidence>
<dbReference type="RefSeq" id="XP_030062190.1">
    <property type="nucleotide sequence ID" value="XM_030206330.1"/>
</dbReference>
<evidence type="ECO:0000313" key="15">
    <source>
        <dbReference type="Proteomes" id="UP000515156"/>
    </source>
</evidence>
<comment type="similarity">
    <text evidence="1 10">Belongs to the RAP1 family.</text>
</comment>
<dbReference type="PANTHER" id="PTHR16466:SF6">
    <property type="entry name" value="TELOMERIC REPEAT-BINDING FACTOR 2-INTERACTING PROTEIN 1"/>
    <property type="match status" value="1"/>
</dbReference>
<comment type="function">
    <text evidence="10">Acts both as a regulator of telomere function and as a transcription regulator. Involved in the regulation of telomere length and protection as a component of the shelterin complex (telosome). Does not bind DNA directly: recruited to telomeric double-stranded 5'-TTAGGG-3' repeats via its interaction with terf2. Independently of its function in telomeres, also acts as a transcription regulator: recruited to extratelomeric 5'-TTAGGG-3' sites via its association with terf2 or other factors, and regulates gene expression.</text>
</comment>
<evidence type="ECO:0000259" key="12">
    <source>
        <dbReference type="Pfam" id="PF08914"/>
    </source>
</evidence>
<evidence type="ECO:0000256" key="9">
    <source>
        <dbReference type="ARBA" id="ARBA00032471"/>
    </source>
</evidence>
<accession>A0A6P7YAW9</accession>
<dbReference type="GeneID" id="115472177"/>
<dbReference type="Pfam" id="PF08914">
    <property type="entry name" value="Myb_Rap1"/>
    <property type="match status" value="1"/>
</dbReference>
<dbReference type="Pfam" id="PF16589">
    <property type="entry name" value="BRCT_2"/>
    <property type="match status" value="1"/>
</dbReference>
<evidence type="ECO:0000256" key="8">
    <source>
        <dbReference type="ARBA" id="ARBA00023242"/>
    </source>
</evidence>
<keyword evidence="3 10" id="KW-0158">Chromosome</keyword>
<dbReference type="InterPro" id="IPR039595">
    <property type="entry name" value="TE2IP/Rap1"/>
</dbReference>
<dbReference type="PANTHER" id="PTHR16466">
    <property type="entry name" value="TELOMERE REPEAT-BINDING FACTOR 2-INTERACTING PROTEIN 1"/>
    <property type="match status" value="1"/>
</dbReference>
<organism evidence="15 16">
    <name type="scientific">Microcaecilia unicolor</name>
    <dbReference type="NCBI Taxonomy" id="1415580"/>
    <lineage>
        <taxon>Eukaryota</taxon>
        <taxon>Metazoa</taxon>
        <taxon>Chordata</taxon>
        <taxon>Craniata</taxon>
        <taxon>Vertebrata</taxon>
        <taxon>Euteleostomi</taxon>
        <taxon>Amphibia</taxon>
        <taxon>Gymnophiona</taxon>
        <taxon>Siphonopidae</taxon>
        <taxon>Microcaecilia</taxon>
    </lineage>
</organism>
<dbReference type="CDD" id="cd11653">
    <property type="entry name" value="rap1_RCT"/>
    <property type="match status" value="1"/>
</dbReference>
<dbReference type="Gene3D" id="1.10.10.2170">
    <property type="match status" value="1"/>
</dbReference>
<keyword evidence="15" id="KW-1185">Reference proteome</keyword>
<proteinExistence type="inferred from homology"/>
<keyword evidence="7 10" id="KW-0804">Transcription</keyword>
<dbReference type="CDD" id="cd11655">
    <property type="entry name" value="rap1_myb-like"/>
    <property type="match status" value="1"/>
</dbReference>
<gene>
    <name evidence="16 17 18" type="primary">TERF2IP</name>
</gene>
<dbReference type="Gene3D" id="1.10.10.60">
    <property type="entry name" value="Homeodomain-like"/>
    <property type="match status" value="1"/>
</dbReference>
<dbReference type="GO" id="GO:0031848">
    <property type="term" value="P:protection from non-homologous end joining at telomere"/>
    <property type="evidence" value="ECO:0007669"/>
    <property type="project" value="TreeGrafter"/>
</dbReference>
<evidence type="ECO:0000313" key="17">
    <source>
        <dbReference type="RefSeq" id="XP_030062189.1"/>
    </source>
</evidence>
<protein>
    <recommendedName>
        <fullName evidence="2 10">Telomeric repeat-binding factor 2-interacting protein 1</fullName>
        <shortName evidence="10">TERF2-interacting telomeric protein 1</shortName>
    </recommendedName>
    <alternativeName>
        <fullName evidence="9 10">Repressor/activator protein 1 homolog</fullName>
    </alternativeName>
</protein>
<feature type="compositionally biased region" description="Basic and acidic residues" evidence="11">
    <location>
        <begin position="315"/>
        <end position="336"/>
    </location>
</feature>
<evidence type="ECO:0000256" key="4">
    <source>
        <dbReference type="ARBA" id="ARBA00022895"/>
    </source>
</evidence>
<evidence type="ECO:0000256" key="7">
    <source>
        <dbReference type="ARBA" id="ARBA00023163"/>
    </source>
</evidence>
<reference evidence="16 17" key="1">
    <citation type="submission" date="2025-04" db="UniProtKB">
        <authorList>
            <consortium name="RefSeq"/>
        </authorList>
    </citation>
    <scope>IDENTIFICATION</scope>
</reference>